<dbReference type="InterPro" id="IPR023346">
    <property type="entry name" value="Lysozyme-like_dom_sf"/>
</dbReference>
<dbReference type="KEGG" id="pgut:117673736"/>
<dbReference type="GO" id="GO:0003796">
    <property type="term" value="F:lysozyme activity"/>
    <property type="evidence" value="ECO:0007669"/>
    <property type="project" value="UniProtKB-UniRule"/>
</dbReference>
<dbReference type="GO" id="GO:0005576">
    <property type="term" value="C:extracellular region"/>
    <property type="evidence" value="ECO:0007669"/>
    <property type="project" value="TreeGrafter"/>
</dbReference>
<keyword evidence="10" id="KW-1185">Reference proteome</keyword>
<dbReference type="PANTHER" id="PTHR31698:SF8">
    <property type="entry name" value="LYSOZYME G-RELATED"/>
    <property type="match status" value="1"/>
</dbReference>
<dbReference type="GeneID" id="117673736"/>
<name>A0A6P9CRS5_PANGU</name>
<evidence type="ECO:0000256" key="3">
    <source>
        <dbReference type="ARBA" id="ARBA00012732"/>
    </source>
</evidence>
<evidence type="ECO:0000256" key="9">
    <source>
        <dbReference type="SAM" id="SignalP"/>
    </source>
</evidence>
<dbReference type="PANTHER" id="PTHR31698">
    <property type="entry name" value="LYSOZYME G FAMILY MEMBER"/>
    <property type="match status" value="1"/>
</dbReference>
<reference evidence="11" key="1">
    <citation type="submission" date="2025-08" db="UniProtKB">
        <authorList>
            <consortium name="RefSeq"/>
        </authorList>
    </citation>
    <scope>IDENTIFICATION</scope>
    <source>
        <tissue evidence="11">Blood</tissue>
    </source>
</reference>
<dbReference type="InterPro" id="IPR002152">
    <property type="entry name" value="Glyco_hydro_23"/>
</dbReference>
<dbReference type="RefSeq" id="XP_034287188.2">
    <property type="nucleotide sequence ID" value="XM_034431297.2"/>
</dbReference>
<keyword evidence="9" id="KW-0732">Signal</keyword>
<protein>
    <recommendedName>
        <fullName evidence="4">Lysozyme g</fullName>
        <ecNumber evidence="3">3.2.1.17</ecNumber>
    </recommendedName>
    <alternativeName>
        <fullName evidence="7">1,4-beta-N-acetylmuramidase</fullName>
    </alternativeName>
</protein>
<organism evidence="10 11">
    <name type="scientific">Pantherophis guttatus</name>
    <name type="common">Corn snake</name>
    <name type="synonym">Elaphe guttata</name>
    <dbReference type="NCBI Taxonomy" id="94885"/>
    <lineage>
        <taxon>Eukaryota</taxon>
        <taxon>Metazoa</taxon>
        <taxon>Chordata</taxon>
        <taxon>Craniata</taxon>
        <taxon>Vertebrata</taxon>
        <taxon>Euteleostomi</taxon>
        <taxon>Lepidosauria</taxon>
        <taxon>Squamata</taxon>
        <taxon>Bifurcata</taxon>
        <taxon>Unidentata</taxon>
        <taxon>Episquamata</taxon>
        <taxon>Toxicofera</taxon>
        <taxon>Serpentes</taxon>
        <taxon>Colubroidea</taxon>
        <taxon>Colubridae</taxon>
        <taxon>Colubrinae</taxon>
        <taxon>Pantherophis</taxon>
    </lineage>
</organism>
<dbReference type="GO" id="GO:0050830">
    <property type="term" value="P:defense response to Gram-positive bacterium"/>
    <property type="evidence" value="ECO:0007669"/>
    <property type="project" value="TreeGrafter"/>
</dbReference>
<evidence type="ECO:0000256" key="2">
    <source>
        <dbReference type="ARBA" id="ARBA00008902"/>
    </source>
</evidence>
<evidence type="ECO:0000256" key="8">
    <source>
        <dbReference type="PIRSR" id="PIRSR001065-1"/>
    </source>
</evidence>
<keyword evidence="6" id="KW-0326">Glycosidase</keyword>
<dbReference type="PRINTS" id="PR00749">
    <property type="entry name" value="LYSOZYMEG"/>
</dbReference>
<feature type="active site" evidence="8">
    <location>
        <position position="132"/>
    </location>
</feature>
<accession>A0A6P9CRS5</accession>
<dbReference type="Proteomes" id="UP001652622">
    <property type="component" value="Unplaced"/>
</dbReference>
<evidence type="ECO:0000256" key="7">
    <source>
        <dbReference type="ARBA" id="ARBA00031262"/>
    </source>
</evidence>
<sequence>MCEAELLDAFLLLSLLVIGCCLPEPPGPGPAALLLAHLTAVAFLTFAHSYCGNIMDVDTTGASLETGKQEGLEFGGVEASKIIARRDLNYLEKYKMKIKRVSEKTNIDVAVIAGIISRESHAGTILEDGWGDHGNGFGLMQVNKRYHKIVGTWDSEEHITQGALILCNMIKEIKKKFPSWTNEQQLKGGISAYNAGPKNVQSYERMDIGTTKNDYANDVVARAKFYKTNGY</sequence>
<dbReference type="EC" id="3.2.1.17" evidence="3"/>
<evidence type="ECO:0000256" key="6">
    <source>
        <dbReference type="ARBA" id="ARBA00023295"/>
    </source>
</evidence>
<feature type="chain" id="PRO_5047000496" description="Lysozyme g" evidence="9">
    <location>
        <begin position="24"/>
        <end position="231"/>
    </location>
</feature>
<evidence type="ECO:0000256" key="1">
    <source>
        <dbReference type="ARBA" id="ARBA00000632"/>
    </source>
</evidence>
<comment type="similarity">
    <text evidence="2">Belongs to the glycosyl hydrolase 23 family.</text>
</comment>
<keyword evidence="5" id="KW-0081">Bacteriolytic enzyme</keyword>
<dbReference type="InParanoid" id="A0A6P9CRS5"/>
<keyword evidence="5" id="KW-0929">Antimicrobial</keyword>
<dbReference type="Gene3D" id="1.10.530.10">
    <property type="match status" value="1"/>
</dbReference>
<evidence type="ECO:0000313" key="10">
    <source>
        <dbReference type="Proteomes" id="UP001652622"/>
    </source>
</evidence>
<evidence type="ECO:0000256" key="5">
    <source>
        <dbReference type="ARBA" id="ARBA00022638"/>
    </source>
</evidence>
<dbReference type="SUPFAM" id="SSF53955">
    <property type="entry name" value="Lysozyme-like"/>
    <property type="match status" value="1"/>
</dbReference>
<feature type="active site" evidence="8">
    <location>
        <position position="119"/>
    </location>
</feature>
<gene>
    <name evidence="11" type="primary">LOC117673736</name>
</gene>
<dbReference type="GO" id="GO:0031640">
    <property type="term" value="P:killing of cells of another organism"/>
    <property type="evidence" value="ECO:0007669"/>
    <property type="project" value="UniProtKB-KW"/>
</dbReference>
<feature type="signal peptide" evidence="9">
    <location>
        <begin position="1"/>
        <end position="23"/>
    </location>
</feature>
<dbReference type="CDD" id="cd01021">
    <property type="entry name" value="GEWL"/>
    <property type="match status" value="1"/>
</dbReference>
<evidence type="ECO:0000313" key="11">
    <source>
        <dbReference type="RefSeq" id="XP_034287188.2"/>
    </source>
</evidence>
<dbReference type="GO" id="GO:0009253">
    <property type="term" value="P:peptidoglycan catabolic process"/>
    <property type="evidence" value="ECO:0007669"/>
    <property type="project" value="InterPro"/>
</dbReference>
<proteinExistence type="inferred from homology"/>
<keyword evidence="6" id="KW-0378">Hydrolase</keyword>
<dbReference type="AlphaFoldDB" id="A0A6P9CRS5"/>
<evidence type="ECO:0000256" key="4">
    <source>
        <dbReference type="ARBA" id="ARBA00016485"/>
    </source>
</evidence>
<comment type="catalytic activity">
    <reaction evidence="1">
        <text>Hydrolysis of (1-&gt;4)-beta-linkages between N-acetylmuramic acid and N-acetyl-D-glucosamine residues in a peptidoglycan and between N-acetyl-D-glucosamine residues in chitodextrins.</text>
        <dbReference type="EC" id="3.2.1.17"/>
    </reaction>
</comment>